<dbReference type="OMA" id="KSSNFMT"/>
<organism evidence="5">
    <name type="scientific">Nippostrongylus brasiliensis</name>
    <name type="common">Rat hookworm</name>
    <dbReference type="NCBI Taxonomy" id="27835"/>
    <lineage>
        <taxon>Eukaryota</taxon>
        <taxon>Metazoa</taxon>
        <taxon>Ecdysozoa</taxon>
        <taxon>Nematoda</taxon>
        <taxon>Chromadorea</taxon>
        <taxon>Rhabditida</taxon>
        <taxon>Rhabditina</taxon>
        <taxon>Rhabditomorpha</taxon>
        <taxon>Strongyloidea</taxon>
        <taxon>Heligmosomidae</taxon>
        <taxon>Nippostrongylus</taxon>
    </lineage>
</organism>
<accession>A0A0N4YTY8</accession>
<proteinExistence type="predicted"/>
<keyword evidence="4" id="KW-1185">Reference proteome</keyword>
<dbReference type="Gene3D" id="3.30.900.10">
    <property type="entry name" value="HORMA domain"/>
    <property type="match status" value="1"/>
</dbReference>
<feature type="region of interest" description="Disordered" evidence="1">
    <location>
        <begin position="188"/>
        <end position="253"/>
    </location>
</feature>
<feature type="compositionally biased region" description="Basic and acidic residues" evidence="1">
    <location>
        <begin position="195"/>
        <end position="205"/>
    </location>
</feature>
<protein>
    <submittedName>
        <fullName evidence="5">HORMA domain-containing protein</fullName>
    </submittedName>
</protein>
<sequence>MDSNEILGGRLIQKFKGITKAVEHQYLRELILVVSAKEEEENDAIEVFIWRVRYDVDGDPQVELRQPDGTVMTALRFKGMAHLKKQVAEILNMIRILCRETLAPLPAGASATLRITYTDRTPKGYQAEGFYRSPEDHVLRPDAQEVEITNSLQTNYHGSALVVQSVFIDDAYAVGMRLKEDARFPTLNDSLNESIDDHAAGDDGNRSNTSKNDTMERISEGTPRQTATVEIPRNVSSPPMGENVVSHSSPTTTELDASKMTRLSVIGGRGSPAQMVSSESTSPEEIPAKRARRGRAKTTAHALQERNKSPVVVGASPPLPIRSTPLRAQDVNERHTASYKNAWNNEGGEGNPEGGSEETCEMIVYVVVLTN</sequence>
<evidence type="ECO:0000259" key="2">
    <source>
        <dbReference type="PROSITE" id="PS50815"/>
    </source>
</evidence>
<feature type="compositionally biased region" description="Polar residues" evidence="1">
    <location>
        <begin position="274"/>
        <end position="283"/>
    </location>
</feature>
<evidence type="ECO:0000256" key="1">
    <source>
        <dbReference type="SAM" id="MobiDB-lite"/>
    </source>
</evidence>
<evidence type="ECO:0000313" key="5">
    <source>
        <dbReference type="WBParaSite" id="NBR_0002071001-mRNA-1"/>
    </source>
</evidence>
<dbReference type="InterPro" id="IPR003511">
    <property type="entry name" value="HORMA_dom"/>
</dbReference>
<dbReference type="Proteomes" id="UP000271162">
    <property type="component" value="Unassembled WGS sequence"/>
</dbReference>
<feature type="region of interest" description="Disordered" evidence="1">
    <location>
        <begin position="269"/>
        <end position="324"/>
    </location>
</feature>
<reference evidence="5" key="1">
    <citation type="submission" date="2017-02" db="UniProtKB">
        <authorList>
            <consortium name="WormBaseParasite"/>
        </authorList>
    </citation>
    <scope>IDENTIFICATION</scope>
</reference>
<dbReference type="InterPro" id="IPR036570">
    <property type="entry name" value="HORMA_dom_sf"/>
</dbReference>
<feature type="domain" description="HORMA" evidence="2">
    <location>
        <begin position="1"/>
        <end position="163"/>
    </location>
</feature>
<dbReference type="AlphaFoldDB" id="A0A0N4YTY8"/>
<gene>
    <name evidence="3" type="ORF">NBR_LOCUS20711</name>
</gene>
<feature type="compositionally biased region" description="Basic residues" evidence="1">
    <location>
        <begin position="289"/>
        <end position="298"/>
    </location>
</feature>
<dbReference type="STRING" id="27835.A0A0N4YTY8"/>
<reference evidence="3 4" key="2">
    <citation type="submission" date="2018-11" db="EMBL/GenBank/DDBJ databases">
        <authorList>
            <consortium name="Pathogen Informatics"/>
        </authorList>
    </citation>
    <scope>NUCLEOTIDE SEQUENCE [LARGE SCALE GENOMIC DNA]</scope>
</reference>
<dbReference type="EMBL" id="UYSL01025437">
    <property type="protein sequence ID" value="VDL84449.1"/>
    <property type="molecule type" value="Genomic_DNA"/>
</dbReference>
<dbReference type="PROSITE" id="PS50815">
    <property type="entry name" value="HORMA"/>
    <property type="match status" value="1"/>
</dbReference>
<dbReference type="WBParaSite" id="NBR_0002071001-mRNA-1">
    <property type="protein sequence ID" value="NBR_0002071001-mRNA-1"/>
    <property type="gene ID" value="NBR_0002071001"/>
</dbReference>
<name>A0A0N4YTY8_NIPBR</name>
<dbReference type="Pfam" id="PF02301">
    <property type="entry name" value="HORMA"/>
    <property type="match status" value="1"/>
</dbReference>
<evidence type="ECO:0000313" key="3">
    <source>
        <dbReference type="EMBL" id="VDL84449.1"/>
    </source>
</evidence>
<evidence type="ECO:0000313" key="4">
    <source>
        <dbReference type="Proteomes" id="UP000271162"/>
    </source>
</evidence>